<dbReference type="PIRSF" id="PIRSF010372">
    <property type="entry name" value="PaiB"/>
    <property type="match status" value="1"/>
</dbReference>
<dbReference type="Pfam" id="PF04299">
    <property type="entry name" value="FMN_bind_2"/>
    <property type="match status" value="1"/>
</dbReference>
<dbReference type="SUPFAM" id="SSF50475">
    <property type="entry name" value="FMN-binding split barrel"/>
    <property type="match status" value="1"/>
</dbReference>
<dbReference type="InterPro" id="IPR012349">
    <property type="entry name" value="Split_barrel_FMN-bd"/>
</dbReference>
<dbReference type="EMBL" id="JAEACQ010000122">
    <property type="protein sequence ID" value="MBL7625942.1"/>
    <property type="molecule type" value="Genomic_DNA"/>
</dbReference>
<name>A0A937R8Z6_9ACTN</name>
<dbReference type="RefSeq" id="WP_203003338.1">
    <property type="nucleotide sequence ID" value="NZ_JADWYU010000241.1"/>
</dbReference>
<dbReference type="AlphaFoldDB" id="A0A937R8Z6"/>
<reference evidence="2" key="1">
    <citation type="submission" date="2020-12" db="EMBL/GenBank/DDBJ databases">
        <title>Genomic characterization of non-nitrogen-fixing Frankia strains.</title>
        <authorList>
            <person name="Carlos-Shanley C."/>
            <person name="Guerra T."/>
            <person name="Hahn D."/>
        </authorList>
    </citation>
    <scope>NUCLEOTIDE SEQUENCE</scope>
    <source>
        <strain evidence="2">CN6</strain>
    </source>
</reference>
<proteinExistence type="predicted"/>
<feature type="region of interest" description="Disordered" evidence="1">
    <location>
        <begin position="176"/>
        <end position="206"/>
    </location>
</feature>
<dbReference type="Proteomes" id="UP000604475">
    <property type="component" value="Unassembled WGS sequence"/>
</dbReference>
<protein>
    <submittedName>
        <fullName evidence="2">FMN-binding negative transcriptional regulator</fullName>
    </submittedName>
</protein>
<evidence type="ECO:0000256" key="1">
    <source>
        <dbReference type="SAM" id="MobiDB-lite"/>
    </source>
</evidence>
<gene>
    <name evidence="2" type="ORF">I7412_01860</name>
</gene>
<dbReference type="PANTHER" id="PTHR35802:SF1">
    <property type="entry name" value="PROTEASE SYNTHASE AND SPORULATION PROTEIN PAI 2"/>
    <property type="match status" value="1"/>
</dbReference>
<accession>A0A937R8Z6</accession>
<organism evidence="2 3">
    <name type="scientific">Frankia nepalensis</name>
    <dbReference type="NCBI Taxonomy" id="1836974"/>
    <lineage>
        <taxon>Bacteria</taxon>
        <taxon>Bacillati</taxon>
        <taxon>Actinomycetota</taxon>
        <taxon>Actinomycetes</taxon>
        <taxon>Frankiales</taxon>
        <taxon>Frankiaceae</taxon>
        <taxon>Frankia</taxon>
    </lineage>
</organism>
<feature type="compositionally biased region" description="Basic and acidic residues" evidence="1">
    <location>
        <begin position="176"/>
        <end position="186"/>
    </location>
</feature>
<keyword evidence="3" id="KW-1185">Reference proteome</keyword>
<dbReference type="InterPro" id="IPR007396">
    <property type="entry name" value="TR_PAI2-type"/>
</dbReference>
<evidence type="ECO:0000313" key="3">
    <source>
        <dbReference type="Proteomes" id="UP000604475"/>
    </source>
</evidence>
<dbReference type="Gene3D" id="2.30.110.10">
    <property type="entry name" value="Electron Transport, Fmn-binding Protein, Chain A"/>
    <property type="match status" value="1"/>
</dbReference>
<sequence length="206" mass="22593">MYLPVAFRVDDEAQVRDFVADRGSATLVTVGPDGQPDASLLPVLWEDDLVVAHLARANDHWRRIATGGAADGAPALLVVTGPEAYVSPSWYPSKAEHGRVVPTWNYSAVHLRGRVTVRDDAEWLRGVVTRLTDRHETGRELPWAVGDAPERYLERQLRAIVGVCLRVESVEAKAKWSQNRSDEDRAGVLAGLPDPAAQSRVRSGSL</sequence>
<dbReference type="PANTHER" id="PTHR35802">
    <property type="entry name" value="PROTEASE SYNTHASE AND SPORULATION PROTEIN PAI 2"/>
    <property type="match status" value="1"/>
</dbReference>
<comment type="caution">
    <text evidence="2">The sequence shown here is derived from an EMBL/GenBank/DDBJ whole genome shotgun (WGS) entry which is preliminary data.</text>
</comment>
<evidence type="ECO:0000313" key="2">
    <source>
        <dbReference type="EMBL" id="MBL7625942.1"/>
    </source>
</evidence>